<name>A0A7V4TZN6_CALAY</name>
<evidence type="ECO:0000256" key="4">
    <source>
        <dbReference type="ARBA" id="ARBA00023136"/>
    </source>
</evidence>
<protein>
    <submittedName>
        <fullName evidence="6">Isoprenylcysteine carboxylmethyltransferase family protein</fullName>
    </submittedName>
</protein>
<feature type="transmembrane region" description="Helical" evidence="5">
    <location>
        <begin position="36"/>
        <end position="54"/>
    </location>
</feature>
<evidence type="ECO:0000256" key="5">
    <source>
        <dbReference type="SAM" id="Phobius"/>
    </source>
</evidence>
<dbReference type="Proteomes" id="UP000885779">
    <property type="component" value="Unassembled WGS sequence"/>
</dbReference>
<dbReference type="AlphaFoldDB" id="A0A7V4TZN6"/>
<evidence type="ECO:0000256" key="3">
    <source>
        <dbReference type="ARBA" id="ARBA00022989"/>
    </source>
</evidence>
<feature type="transmembrane region" description="Helical" evidence="5">
    <location>
        <begin position="7"/>
        <end position="24"/>
    </location>
</feature>
<dbReference type="InterPro" id="IPR007318">
    <property type="entry name" value="Phopholipid_MeTrfase"/>
</dbReference>
<dbReference type="EMBL" id="DRQG01000023">
    <property type="protein sequence ID" value="HGY54582.1"/>
    <property type="molecule type" value="Genomic_DNA"/>
</dbReference>
<keyword evidence="2 5" id="KW-0812">Transmembrane</keyword>
<dbReference type="Gene3D" id="1.20.120.1630">
    <property type="match status" value="1"/>
</dbReference>
<dbReference type="Pfam" id="PF04191">
    <property type="entry name" value="PEMT"/>
    <property type="match status" value="1"/>
</dbReference>
<feature type="transmembrane region" description="Helical" evidence="5">
    <location>
        <begin position="96"/>
        <end position="119"/>
    </location>
</feature>
<keyword evidence="4 5" id="KW-0472">Membrane</keyword>
<sequence>MDKIVRIVIWFLMIFGGAAAGLYLDALWCPQWLTDPLFHIISFIVGVVLVKLVVNSSRNTGRLLARLGREGNLPRLQTNKLVTEGYYACMRHPMHLGLLLFPPAAAFLIGSVSFILIIAPLEMVFMVAMVKLVEEPQALRKFGKAYEIYKKQVPMFSLRWECLQSLFSGTSKKLEDN</sequence>
<comment type="caution">
    <text evidence="6">The sequence shown here is derived from an EMBL/GenBank/DDBJ whole genome shotgun (WGS) entry which is preliminary data.</text>
</comment>
<proteinExistence type="predicted"/>
<accession>A0A7V4TZN6</accession>
<keyword evidence="3 5" id="KW-1133">Transmembrane helix</keyword>
<dbReference type="GO" id="GO:0012505">
    <property type="term" value="C:endomembrane system"/>
    <property type="evidence" value="ECO:0007669"/>
    <property type="project" value="UniProtKB-SubCell"/>
</dbReference>
<reference evidence="6" key="1">
    <citation type="journal article" date="2020" name="mSystems">
        <title>Genome- and Community-Level Interaction Insights into Carbon Utilization and Element Cycling Functions of Hydrothermarchaeota in Hydrothermal Sediment.</title>
        <authorList>
            <person name="Zhou Z."/>
            <person name="Liu Y."/>
            <person name="Xu W."/>
            <person name="Pan J."/>
            <person name="Luo Z.H."/>
            <person name="Li M."/>
        </authorList>
    </citation>
    <scope>NUCLEOTIDE SEQUENCE [LARGE SCALE GENOMIC DNA]</scope>
    <source>
        <strain evidence="6">HyVt-577</strain>
    </source>
</reference>
<evidence type="ECO:0000256" key="1">
    <source>
        <dbReference type="ARBA" id="ARBA00004127"/>
    </source>
</evidence>
<evidence type="ECO:0000256" key="2">
    <source>
        <dbReference type="ARBA" id="ARBA00022692"/>
    </source>
</evidence>
<evidence type="ECO:0000313" key="6">
    <source>
        <dbReference type="EMBL" id="HGY54582.1"/>
    </source>
</evidence>
<organism evidence="6">
    <name type="scientific">Caldithrix abyssi</name>
    <dbReference type="NCBI Taxonomy" id="187145"/>
    <lineage>
        <taxon>Bacteria</taxon>
        <taxon>Pseudomonadati</taxon>
        <taxon>Calditrichota</taxon>
        <taxon>Calditrichia</taxon>
        <taxon>Calditrichales</taxon>
        <taxon>Calditrichaceae</taxon>
        <taxon>Caldithrix</taxon>
    </lineage>
</organism>
<comment type="subcellular location">
    <subcellularLocation>
        <location evidence="1">Endomembrane system</location>
        <topology evidence="1">Multi-pass membrane protein</topology>
    </subcellularLocation>
</comment>
<gene>
    <name evidence="6" type="ORF">ENK44_02660</name>
</gene>